<evidence type="ECO:0000256" key="2">
    <source>
        <dbReference type="ARBA" id="ARBA00001946"/>
    </source>
</evidence>
<dbReference type="PANTHER" id="PTHR12318:SF0">
    <property type="entry name" value="ACYL-COENZYME A DIPHOSPHATASE NUDT19"/>
    <property type="match status" value="1"/>
</dbReference>
<evidence type="ECO:0000256" key="5">
    <source>
        <dbReference type="ARBA" id="ARBA00022842"/>
    </source>
</evidence>
<dbReference type="InParanoid" id="F1Z8G7"/>
<evidence type="ECO:0000256" key="7">
    <source>
        <dbReference type="SAM" id="MobiDB-lite"/>
    </source>
</evidence>
<dbReference type="InterPro" id="IPR015797">
    <property type="entry name" value="NUDIX_hydrolase-like_dom_sf"/>
</dbReference>
<dbReference type="PANTHER" id="PTHR12318">
    <property type="entry name" value="TESTOSTERONE-REGULATED PROTEIN RP2"/>
    <property type="match status" value="1"/>
</dbReference>
<keyword evidence="5" id="KW-0460">Magnesium</keyword>
<dbReference type="Gene3D" id="3.90.79.10">
    <property type="entry name" value="Nucleoside Triphosphate Pyrophosphohydrolase"/>
    <property type="match status" value="1"/>
</dbReference>
<feature type="region of interest" description="Disordered" evidence="7">
    <location>
        <begin position="38"/>
        <end position="58"/>
    </location>
</feature>
<dbReference type="STRING" id="983920.Y88_1120"/>
<dbReference type="InterPro" id="IPR039121">
    <property type="entry name" value="NUDT19"/>
</dbReference>
<comment type="caution">
    <text evidence="9">The sequence shown here is derived from an EMBL/GenBank/DDBJ whole genome shotgun (WGS) entry which is preliminary data.</text>
</comment>
<evidence type="ECO:0000256" key="4">
    <source>
        <dbReference type="ARBA" id="ARBA00022801"/>
    </source>
</evidence>
<dbReference type="OrthoDB" id="7183442at2"/>
<dbReference type="Proteomes" id="UP000004728">
    <property type="component" value="Unassembled WGS sequence"/>
</dbReference>
<gene>
    <name evidence="9" type="ORF">Y88_1120</name>
</gene>
<reference evidence="9 10" key="1">
    <citation type="journal article" date="2012" name="J. Bacteriol.">
        <title>Draft Genome Sequence of Novosphingobium nitrogenifigens Y88T.</title>
        <authorList>
            <person name="Strabala T.J."/>
            <person name="Macdonald L."/>
            <person name="Liu V."/>
            <person name="Smit A.M."/>
        </authorList>
    </citation>
    <scope>NUCLEOTIDE SEQUENCE [LARGE SCALE GENOMIC DNA]</scope>
    <source>
        <strain evidence="9 10">DSM 19370</strain>
    </source>
</reference>
<dbReference type="EMBL" id="AEWJ01000037">
    <property type="protein sequence ID" value="EGD59058.1"/>
    <property type="molecule type" value="Genomic_DNA"/>
</dbReference>
<proteinExistence type="predicted"/>
<comment type="cofactor">
    <cofactor evidence="1">
        <name>Mn(2+)</name>
        <dbReference type="ChEBI" id="CHEBI:29035"/>
    </cofactor>
</comment>
<dbReference type="GO" id="GO:0016818">
    <property type="term" value="F:hydrolase activity, acting on acid anhydrides, in phosphorus-containing anhydrides"/>
    <property type="evidence" value="ECO:0007669"/>
    <property type="project" value="InterPro"/>
</dbReference>
<evidence type="ECO:0000256" key="3">
    <source>
        <dbReference type="ARBA" id="ARBA00022723"/>
    </source>
</evidence>
<sequence length="245" mass="26858">MVVFRRDPEGGPAQILMVERSGAMAFAGGAAVFPGGKVDPGDHDVVQGDRSAAPHDPDDAAARVAAIRETVEETGLVIGVNGVVTARMAEDARRRLLAGEAFAGILRDHGWAIDFPSLVPFARWWPRHREIRVYDTRFYLADVGTGALDLVADATENRNLFWAGAAEVLAMADAGRIRIIFPTRRNLERLAQWDDFDAVRRHALDTPQRIVTPWTEMRNGVPWLVIPSDAGYPVDGEPLEQASRG</sequence>
<evidence type="ECO:0000259" key="8">
    <source>
        <dbReference type="PROSITE" id="PS51462"/>
    </source>
</evidence>
<evidence type="ECO:0000313" key="10">
    <source>
        <dbReference type="Proteomes" id="UP000004728"/>
    </source>
</evidence>
<keyword evidence="3" id="KW-0479">Metal-binding</keyword>
<evidence type="ECO:0000256" key="6">
    <source>
        <dbReference type="ARBA" id="ARBA00023211"/>
    </source>
</evidence>
<dbReference type="PROSITE" id="PS51462">
    <property type="entry name" value="NUDIX"/>
    <property type="match status" value="1"/>
</dbReference>
<keyword evidence="6" id="KW-0464">Manganese</keyword>
<keyword evidence="10" id="KW-1185">Reference proteome</keyword>
<dbReference type="InterPro" id="IPR000086">
    <property type="entry name" value="NUDIX_hydrolase_dom"/>
</dbReference>
<evidence type="ECO:0000256" key="1">
    <source>
        <dbReference type="ARBA" id="ARBA00001936"/>
    </source>
</evidence>
<comment type="cofactor">
    <cofactor evidence="2">
        <name>Mg(2+)</name>
        <dbReference type="ChEBI" id="CHEBI:18420"/>
    </cofactor>
</comment>
<protein>
    <submittedName>
        <fullName evidence="9">NUDIX hydrolase</fullName>
    </submittedName>
</protein>
<feature type="domain" description="Nudix hydrolase" evidence="8">
    <location>
        <begin position="1"/>
        <end position="185"/>
    </location>
</feature>
<dbReference type="HOGENOM" id="CLU_059078_2_0_5"/>
<dbReference type="GO" id="GO:0046872">
    <property type="term" value="F:metal ion binding"/>
    <property type="evidence" value="ECO:0007669"/>
    <property type="project" value="UniProtKB-KW"/>
</dbReference>
<accession>F1Z8G7</accession>
<name>F1Z8G7_9SPHN</name>
<organism evidence="9 10">
    <name type="scientific">Novosphingobium nitrogenifigens DSM 19370</name>
    <dbReference type="NCBI Taxonomy" id="983920"/>
    <lineage>
        <taxon>Bacteria</taxon>
        <taxon>Pseudomonadati</taxon>
        <taxon>Pseudomonadota</taxon>
        <taxon>Alphaproteobacteria</taxon>
        <taxon>Sphingomonadales</taxon>
        <taxon>Sphingomonadaceae</taxon>
        <taxon>Novosphingobium</taxon>
    </lineage>
</organism>
<dbReference type="AlphaFoldDB" id="F1Z8G7"/>
<keyword evidence="4 9" id="KW-0378">Hydrolase</keyword>
<dbReference type="eggNOG" id="COG1051">
    <property type="taxonomic scope" value="Bacteria"/>
</dbReference>
<dbReference type="SUPFAM" id="SSF55811">
    <property type="entry name" value="Nudix"/>
    <property type="match status" value="1"/>
</dbReference>
<evidence type="ECO:0000313" key="9">
    <source>
        <dbReference type="EMBL" id="EGD59058.1"/>
    </source>
</evidence>
<feature type="compositionally biased region" description="Basic and acidic residues" evidence="7">
    <location>
        <begin position="39"/>
        <end position="58"/>
    </location>
</feature>